<dbReference type="SMART" id="SM00086">
    <property type="entry name" value="PAC"/>
    <property type="match status" value="2"/>
</dbReference>
<evidence type="ECO:0000256" key="4">
    <source>
        <dbReference type="ARBA" id="ARBA00022543"/>
    </source>
</evidence>
<dbReference type="InterPro" id="IPR000700">
    <property type="entry name" value="PAS-assoc_C"/>
</dbReference>
<reference evidence="19 20" key="1">
    <citation type="submission" date="2024-06" db="EMBL/GenBank/DDBJ databases">
        <title>Genomic Encyclopedia of Type Strains, Phase IV (KMG-IV): sequencing the most valuable type-strain genomes for metagenomic binning, comparative biology and taxonomic classification.</title>
        <authorList>
            <person name="Goeker M."/>
        </authorList>
    </citation>
    <scope>NUCLEOTIDE SEQUENCE [LARGE SCALE GENOMIC DNA]</scope>
    <source>
        <strain evidence="19 20">DSM 105042</strain>
    </source>
</reference>
<evidence type="ECO:0000256" key="7">
    <source>
        <dbReference type="ARBA" id="ARBA00022630"/>
    </source>
</evidence>
<dbReference type="Gene3D" id="3.30.450.20">
    <property type="entry name" value="PAS domain"/>
    <property type="match status" value="2"/>
</dbReference>
<dbReference type="InterPro" id="IPR000014">
    <property type="entry name" value="PAS"/>
</dbReference>
<dbReference type="InterPro" id="IPR011102">
    <property type="entry name" value="Sig_transdc_His_kinase_HWE"/>
</dbReference>
<dbReference type="CDD" id="cd00130">
    <property type="entry name" value="PAS"/>
    <property type="match status" value="2"/>
</dbReference>
<dbReference type="InterPro" id="IPR001610">
    <property type="entry name" value="PAC"/>
</dbReference>
<feature type="domain" description="PAC" evidence="18">
    <location>
        <begin position="82"/>
        <end position="132"/>
    </location>
</feature>
<keyword evidence="12" id="KW-0418">Kinase</keyword>
<keyword evidence="6" id="KW-0716">Sensory transduction</keyword>
<keyword evidence="13" id="KW-0067">ATP-binding</keyword>
<keyword evidence="10" id="KW-0677">Repeat</keyword>
<evidence type="ECO:0000256" key="1">
    <source>
        <dbReference type="ARBA" id="ARBA00000085"/>
    </source>
</evidence>
<evidence type="ECO:0000256" key="10">
    <source>
        <dbReference type="ARBA" id="ARBA00022737"/>
    </source>
</evidence>
<keyword evidence="4" id="KW-0600">Photoreceptor protein</keyword>
<keyword evidence="11" id="KW-0547">Nucleotide-binding</keyword>
<proteinExistence type="predicted"/>
<keyword evidence="7" id="KW-0285">Flavoprotein</keyword>
<evidence type="ECO:0000256" key="8">
    <source>
        <dbReference type="ARBA" id="ARBA00022643"/>
    </source>
</evidence>
<organism evidence="19 20">
    <name type="scientific">Pseudorhizobium tarimense</name>
    <dbReference type="NCBI Taxonomy" id="1079109"/>
    <lineage>
        <taxon>Bacteria</taxon>
        <taxon>Pseudomonadati</taxon>
        <taxon>Pseudomonadota</taxon>
        <taxon>Alphaproteobacteria</taxon>
        <taxon>Hyphomicrobiales</taxon>
        <taxon>Rhizobiaceae</taxon>
        <taxon>Rhizobium/Agrobacterium group</taxon>
        <taxon>Pseudorhizobium</taxon>
    </lineage>
</organism>
<dbReference type="Pfam" id="PF08447">
    <property type="entry name" value="PAS_3"/>
    <property type="match status" value="1"/>
</dbReference>
<dbReference type="Gene3D" id="3.30.565.10">
    <property type="entry name" value="Histidine kinase-like ATPase, C-terminal domain"/>
    <property type="match status" value="1"/>
</dbReference>
<dbReference type="PANTHER" id="PTHR41523">
    <property type="entry name" value="TWO-COMPONENT SYSTEM SENSOR PROTEIN"/>
    <property type="match status" value="1"/>
</dbReference>
<dbReference type="EMBL" id="JBEPLJ010000002">
    <property type="protein sequence ID" value="MET3584374.1"/>
    <property type="molecule type" value="Genomic_DNA"/>
</dbReference>
<evidence type="ECO:0000313" key="20">
    <source>
        <dbReference type="Proteomes" id="UP001549031"/>
    </source>
</evidence>
<comment type="caution">
    <text evidence="19">The sequence shown here is derived from an EMBL/GenBank/DDBJ whole genome shotgun (WGS) entry which is preliminary data.</text>
</comment>
<dbReference type="Pfam" id="PF07536">
    <property type="entry name" value="HWE_HK"/>
    <property type="match status" value="1"/>
</dbReference>
<dbReference type="InterPro" id="IPR013655">
    <property type="entry name" value="PAS_fold_3"/>
</dbReference>
<keyword evidence="20" id="KW-1185">Reference proteome</keyword>
<dbReference type="SMART" id="SM00911">
    <property type="entry name" value="HWE_HK"/>
    <property type="match status" value="1"/>
</dbReference>
<feature type="domain" description="PAS" evidence="17">
    <location>
        <begin position="4"/>
        <end position="75"/>
    </location>
</feature>
<sequence length="446" mass="49725">MTEDWAQHRAILEAALDSIIAADHESRVIEWNPAAERTFGYPRSTAMGRDLAELIIPPELREAHRDGMEHFLATGEGPVLGRRIEVEAINSAGRRFPVELAIEVIQVEGNPRFVAYLRDLTERKSAEAALLESEQRLAATYQHAFVGISEVDLTGRFLRVNEELCRITGYTSDELLNFTFSDITHPDDLAVDLENFRQQVEGALGNYTLEKRYIRKDKQEVCVELSGSIIRDSADRPLYAVRVVRDISDRIRAERQQALLVHELNHRVKNTLTTVHSIVAQTLRIYPDPSRATQVVGERLMALSRVHDVLTRRNWESAVLSDIVAEALEPYADFSERFAVSGPEVSLAPRVCLSFAMAIQELTTNAIKYGALSVPGGQVAVTWDVERSGSMLRFDWQESGGPGVTPPTRRGFGTRLLEGGLARDMNGSAILAFASDGLRCTFEVPL</sequence>
<evidence type="ECO:0000256" key="3">
    <source>
        <dbReference type="ARBA" id="ARBA00021740"/>
    </source>
</evidence>
<name>A0ABV2H1K6_9HYPH</name>
<dbReference type="InterPro" id="IPR036890">
    <property type="entry name" value="HATPase_C_sf"/>
</dbReference>
<evidence type="ECO:0000256" key="9">
    <source>
        <dbReference type="ARBA" id="ARBA00022679"/>
    </source>
</evidence>
<dbReference type="PROSITE" id="PS50112">
    <property type="entry name" value="PAS"/>
    <property type="match status" value="2"/>
</dbReference>
<accession>A0ABV2H1K6</accession>
<keyword evidence="9" id="KW-0808">Transferase</keyword>
<dbReference type="SMART" id="SM00091">
    <property type="entry name" value="PAS"/>
    <property type="match status" value="2"/>
</dbReference>
<evidence type="ECO:0000256" key="16">
    <source>
        <dbReference type="ARBA" id="ARBA00023170"/>
    </source>
</evidence>
<dbReference type="Proteomes" id="UP001549031">
    <property type="component" value="Unassembled WGS sequence"/>
</dbReference>
<evidence type="ECO:0000256" key="13">
    <source>
        <dbReference type="ARBA" id="ARBA00022840"/>
    </source>
</evidence>
<keyword evidence="14" id="KW-0157">Chromophore</keyword>
<comment type="catalytic activity">
    <reaction evidence="1">
        <text>ATP + protein L-histidine = ADP + protein N-phospho-L-histidine.</text>
        <dbReference type="EC" id="2.7.13.3"/>
    </reaction>
</comment>
<evidence type="ECO:0000313" key="19">
    <source>
        <dbReference type="EMBL" id="MET3584374.1"/>
    </source>
</evidence>
<dbReference type="NCBIfam" id="TIGR00229">
    <property type="entry name" value="sensory_box"/>
    <property type="match status" value="2"/>
</dbReference>
<keyword evidence="16" id="KW-0675">Receptor</keyword>
<evidence type="ECO:0000256" key="11">
    <source>
        <dbReference type="ARBA" id="ARBA00022741"/>
    </source>
</evidence>
<dbReference type="PANTHER" id="PTHR41523:SF7">
    <property type="entry name" value="HISTIDINE KINASE"/>
    <property type="match status" value="1"/>
</dbReference>
<feature type="domain" description="PAC" evidence="18">
    <location>
        <begin position="207"/>
        <end position="259"/>
    </location>
</feature>
<dbReference type="SUPFAM" id="SSF55785">
    <property type="entry name" value="PYP-like sensor domain (PAS domain)"/>
    <property type="match status" value="2"/>
</dbReference>
<evidence type="ECO:0000256" key="15">
    <source>
        <dbReference type="ARBA" id="ARBA00023026"/>
    </source>
</evidence>
<evidence type="ECO:0000256" key="14">
    <source>
        <dbReference type="ARBA" id="ARBA00022991"/>
    </source>
</evidence>
<evidence type="ECO:0000256" key="12">
    <source>
        <dbReference type="ARBA" id="ARBA00022777"/>
    </source>
</evidence>
<evidence type="ECO:0000256" key="2">
    <source>
        <dbReference type="ARBA" id="ARBA00012438"/>
    </source>
</evidence>
<evidence type="ECO:0000259" key="18">
    <source>
        <dbReference type="PROSITE" id="PS50113"/>
    </source>
</evidence>
<dbReference type="RefSeq" id="WP_247242714.1">
    <property type="nucleotide sequence ID" value="NZ_JALJRA010000002.1"/>
</dbReference>
<gene>
    <name evidence="19" type="ORF">ABID21_000469</name>
</gene>
<feature type="domain" description="PAS" evidence="17">
    <location>
        <begin position="133"/>
        <end position="203"/>
    </location>
</feature>
<keyword evidence="5" id="KW-0597">Phosphoprotein</keyword>
<evidence type="ECO:0000256" key="5">
    <source>
        <dbReference type="ARBA" id="ARBA00022553"/>
    </source>
</evidence>
<evidence type="ECO:0000259" key="17">
    <source>
        <dbReference type="PROSITE" id="PS50112"/>
    </source>
</evidence>
<dbReference type="PROSITE" id="PS50113">
    <property type="entry name" value="PAC"/>
    <property type="match status" value="2"/>
</dbReference>
<evidence type="ECO:0000256" key="6">
    <source>
        <dbReference type="ARBA" id="ARBA00022606"/>
    </source>
</evidence>
<protein>
    <recommendedName>
        <fullName evidence="3">Blue-light-activated histidine kinase</fullName>
        <ecNumber evidence="2">2.7.13.3</ecNumber>
    </recommendedName>
</protein>
<keyword evidence="15" id="KW-0843">Virulence</keyword>
<dbReference type="InterPro" id="IPR035965">
    <property type="entry name" value="PAS-like_dom_sf"/>
</dbReference>
<keyword evidence="8" id="KW-0288">FMN</keyword>
<dbReference type="Pfam" id="PF13426">
    <property type="entry name" value="PAS_9"/>
    <property type="match status" value="1"/>
</dbReference>
<dbReference type="EC" id="2.7.13.3" evidence="2"/>